<proteinExistence type="predicted"/>
<keyword evidence="3" id="KW-1185">Reference proteome</keyword>
<feature type="domain" description="DinB-like" evidence="1">
    <location>
        <begin position="20"/>
        <end position="173"/>
    </location>
</feature>
<comment type="caution">
    <text evidence="2">The sequence shown here is derived from an EMBL/GenBank/DDBJ whole genome shotgun (WGS) entry which is preliminary data.</text>
</comment>
<dbReference type="Proteomes" id="UP000294508">
    <property type="component" value="Unassembled WGS sequence"/>
</dbReference>
<dbReference type="InterPro" id="IPR034660">
    <property type="entry name" value="DinB/YfiT-like"/>
</dbReference>
<dbReference type="EMBL" id="SLWN01000009">
    <property type="protein sequence ID" value="TCO23463.1"/>
    <property type="molecule type" value="Genomic_DNA"/>
</dbReference>
<dbReference type="RefSeq" id="WP_132212049.1">
    <property type="nucleotide sequence ID" value="NZ_SLWN01000009.1"/>
</dbReference>
<evidence type="ECO:0000259" key="1">
    <source>
        <dbReference type="Pfam" id="PF12867"/>
    </source>
</evidence>
<evidence type="ECO:0000313" key="3">
    <source>
        <dbReference type="Proteomes" id="UP000294508"/>
    </source>
</evidence>
<accession>A0A4R2H9L4</accession>
<evidence type="ECO:0000313" key="2">
    <source>
        <dbReference type="EMBL" id="TCO23463.1"/>
    </source>
</evidence>
<gene>
    <name evidence="2" type="ORF">EV652_109290</name>
</gene>
<dbReference type="InterPro" id="IPR024775">
    <property type="entry name" value="DinB-like"/>
</dbReference>
<reference evidence="2 3" key="1">
    <citation type="journal article" date="2015" name="Stand. Genomic Sci.">
        <title>Genomic Encyclopedia of Bacterial and Archaeal Type Strains, Phase III: the genomes of soil and plant-associated and newly described type strains.</title>
        <authorList>
            <person name="Whitman W.B."/>
            <person name="Woyke T."/>
            <person name="Klenk H.P."/>
            <person name="Zhou Y."/>
            <person name="Lilburn T.G."/>
            <person name="Beck B.J."/>
            <person name="De Vos P."/>
            <person name="Vandamme P."/>
            <person name="Eisen J.A."/>
            <person name="Garrity G."/>
            <person name="Hugenholtz P."/>
            <person name="Kyrpides N.C."/>
        </authorList>
    </citation>
    <scope>NUCLEOTIDE SEQUENCE [LARGE SCALE GENOMIC DNA]</scope>
    <source>
        <strain evidence="2 3">VKM Ac-2572</strain>
    </source>
</reference>
<protein>
    <submittedName>
        <fullName evidence="2">DinB family protein</fullName>
    </submittedName>
</protein>
<dbReference type="Pfam" id="PF12867">
    <property type="entry name" value="DinB_2"/>
    <property type="match status" value="1"/>
</dbReference>
<organism evidence="2 3">
    <name type="scientific">Kribbella steppae</name>
    <dbReference type="NCBI Taxonomy" id="2512223"/>
    <lineage>
        <taxon>Bacteria</taxon>
        <taxon>Bacillati</taxon>
        <taxon>Actinomycetota</taxon>
        <taxon>Actinomycetes</taxon>
        <taxon>Propionibacteriales</taxon>
        <taxon>Kribbellaceae</taxon>
        <taxon>Kribbella</taxon>
    </lineage>
</organism>
<dbReference type="AlphaFoldDB" id="A0A4R2H9L4"/>
<name>A0A4R2H9L4_9ACTN</name>
<sequence length="195" mass="21784">MAGCGDLLIGQLAFYWDFHLWPRLQGLTDDEYLWEPAEGAWSVRRDDSGRIVVDHEDPVPDPPPLTTIAWRLVHVGVGCFATRVSTFFGDGSVPDDANMFDPRHIPADLPGTAADALVFLEHWYRRWNAAIRGLDEEALNQPLGPKGAYFADDTMLGLITHVNREAMHHGAEICLLRDLYRAGLAQKQGDHRAVV</sequence>
<dbReference type="OrthoDB" id="5022306at2"/>
<dbReference type="SUPFAM" id="SSF109854">
    <property type="entry name" value="DinB/YfiT-like putative metalloenzymes"/>
    <property type="match status" value="1"/>
</dbReference>